<evidence type="ECO:0000256" key="2">
    <source>
        <dbReference type="ARBA" id="ARBA00022723"/>
    </source>
</evidence>
<comment type="pathway">
    <text evidence="5">Isoprenoid biosynthesis; isopentenyl diphosphate biosynthesis via DXP pathway; isopentenyl diphosphate from 1-deoxy-D-xylulose 5-phosphate: step 6/6.</text>
</comment>
<dbReference type="RefSeq" id="WP_052566222.1">
    <property type="nucleotide sequence ID" value="NZ_JQKF01000026.1"/>
</dbReference>
<feature type="binding site" evidence="5">
    <location>
        <position position="225"/>
    </location>
    <ligand>
        <name>isopentenyl diphosphate</name>
        <dbReference type="ChEBI" id="CHEBI:128769"/>
    </ligand>
</feature>
<feature type="binding site" evidence="5">
    <location>
        <position position="196"/>
    </location>
    <ligand>
        <name>[4Fe-4S] cluster</name>
        <dbReference type="ChEBI" id="CHEBI:49883"/>
    </ligand>
</feature>
<feature type="binding site" evidence="5">
    <location>
        <position position="226"/>
    </location>
    <ligand>
        <name>dimethylallyl diphosphate</name>
        <dbReference type="ChEBI" id="CHEBI:57623"/>
    </ligand>
</feature>
<dbReference type="CDD" id="cd13944">
    <property type="entry name" value="lytB_ispH"/>
    <property type="match status" value="1"/>
</dbReference>
<feature type="binding site" evidence="5">
    <location>
        <position position="166"/>
    </location>
    <ligand>
        <name>(2E)-4-hydroxy-3-methylbut-2-enyl diphosphate</name>
        <dbReference type="ChEBI" id="CHEBI:128753"/>
    </ligand>
</feature>
<dbReference type="PATRIC" id="fig|1121877.4.peg.2467"/>
<feature type="binding site" evidence="5">
    <location>
        <position position="225"/>
    </location>
    <ligand>
        <name>dimethylallyl diphosphate</name>
        <dbReference type="ChEBI" id="CHEBI:57623"/>
    </ligand>
</feature>
<keyword evidence="7" id="KW-1185">Reference proteome</keyword>
<feature type="binding site" evidence="5">
    <location>
        <position position="44"/>
    </location>
    <ligand>
        <name>(2E)-4-hydroxy-3-methylbut-2-enyl diphosphate</name>
        <dbReference type="ChEBI" id="CHEBI:128753"/>
    </ligand>
</feature>
<dbReference type="PANTHER" id="PTHR30426:SF0">
    <property type="entry name" value="4-HYDROXY-3-METHYLBUT-2-ENYL DIPHOSPHATE REDUCTASE"/>
    <property type="match status" value="1"/>
</dbReference>
<dbReference type="UniPathway" id="UPA00059">
    <property type="reaction ID" value="UER00105"/>
</dbReference>
<keyword evidence="2 5" id="KW-0479">Metal-binding</keyword>
<dbReference type="NCBIfam" id="TIGR00216">
    <property type="entry name" value="ispH_lytB"/>
    <property type="match status" value="1"/>
</dbReference>
<dbReference type="InterPro" id="IPR003451">
    <property type="entry name" value="LytB/IspH"/>
</dbReference>
<feature type="binding site" evidence="5">
    <location>
        <position position="77"/>
    </location>
    <ligand>
        <name>isopentenyl diphosphate</name>
        <dbReference type="ChEBI" id="CHEBI:128769"/>
    </ligand>
</feature>
<feature type="binding site" evidence="5">
    <location>
        <position position="15"/>
    </location>
    <ligand>
        <name>[4Fe-4S] cluster</name>
        <dbReference type="ChEBI" id="CHEBI:49883"/>
    </ligand>
</feature>
<dbReference type="Gene3D" id="3.40.50.11270">
    <property type="match status" value="1"/>
</dbReference>
<evidence type="ECO:0000256" key="1">
    <source>
        <dbReference type="ARBA" id="ARBA00022485"/>
    </source>
</evidence>
<feature type="binding site" evidence="5">
    <location>
        <position position="99"/>
    </location>
    <ligand>
        <name>[4Fe-4S] cluster</name>
        <dbReference type="ChEBI" id="CHEBI:49883"/>
    </ligand>
</feature>
<feature type="binding site" evidence="5">
    <location>
        <position position="226"/>
    </location>
    <ligand>
        <name>(2E)-4-hydroxy-3-methylbut-2-enyl diphosphate</name>
        <dbReference type="ChEBI" id="CHEBI:128753"/>
    </ligand>
</feature>
<feature type="binding site" evidence="5">
    <location>
        <position position="44"/>
    </location>
    <ligand>
        <name>isopentenyl diphosphate</name>
        <dbReference type="ChEBI" id="CHEBI:128769"/>
    </ligand>
</feature>
<feature type="binding site" evidence="5">
    <location>
        <position position="77"/>
    </location>
    <ligand>
        <name>dimethylallyl diphosphate</name>
        <dbReference type="ChEBI" id="CHEBI:57623"/>
    </ligand>
</feature>
<dbReference type="Pfam" id="PF02401">
    <property type="entry name" value="LYTB"/>
    <property type="match status" value="1"/>
</dbReference>
<dbReference type="GO" id="GO:0051745">
    <property type="term" value="F:4-hydroxy-3-methylbut-2-enyl diphosphate reductase activity"/>
    <property type="evidence" value="ECO:0007669"/>
    <property type="project" value="UniProtKB-UniRule"/>
</dbReference>
<comment type="pathway">
    <text evidence="5">Isoprenoid biosynthesis; dimethylallyl diphosphate biosynthesis; dimethylallyl diphosphate from (2E)-4-hydroxy-3-methylbutenyl diphosphate: step 1/1.</text>
</comment>
<feature type="binding site" evidence="5">
    <location>
        <position position="266"/>
    </location>
    <ligand>
        <name>(2E)-4-hydroxy-3-methylbut-2-enyl diphosphate</name>
        <dbReference type="ChEBI" id="CHEBI:128753"/>
    </ligand>
</feature>
<comment type="similarity">
    <text evidence="5">Belongs to the IspH family.</text>
</comment>
<dbReference type="GO" id="GO:0019288">
    <property type="term" value="P:isopentenyl diphosphate biosynthetic process, methylerythritol 4-phosphate pathway"/>
    <property type="evidence" value="ECO:0007669"/>
    <property type="project" value="UniProtKB-UniRule"/>
</dbReference>
<feature type="binding site" evidence="5">
    <location>
        <position position="224"/>
    </location>
    <ligand>
        <name>dimethylallyl diphosphate</name>
        <dbReference type="ChEBI" id="CHEBI:57623"/>
    </ligand>
</feature>
<comment type="function">
    <text evidence="5">Catalyzes the conversion of 1-hydroxy-2-methyl-2-(E)-butenyl 4-diphosphate (HMBPP) into a mixture of isopentenyl diphosphate (IPP) and dimethylallyl diphosphate (DMAPP). Acts in the terminal step of the DOXP/MEP pathway for isoprenoid precursor biosynthesis.</text>
</comment>
<dbReference type="UniPathway" id="UPA00056">
    <property type="reaction ID" value="UER00097"/>
</dbReference>
<comment type="cofactor">
    <cofactor evidence="5">
        <name>[4Fe-4S] cluster</name>
        <dbReference type="ChEBI" id="CHEBI:49883"/>
    </cofactor>
    <text evidence="5">Binds 1 [4Fe-4S] cluster per subunit.</text>
</comment>
<dbReference type="eggNOG" id="COG0761">
    <property type="taxonomic scope" value="Bacteria"/>
</dbReference>
<comment type="catalytic activity">
    <reaction evidence="5">
        <text>dimethylallyl diphosphate + 2 oxidized [2Fe-2S]-[ferredoxin] + H2O = (2E)-4-hydroxy-3-methylbut-2-enyl diphosphate + 2 reduced [2Fe-2S]-[ferredoxin] + 2 H(+)</text>
        <dbReference type="Rhea" id="RHEA:24825"/>
        <dbReference type="Rhea" id="RHEA-COMP:10000"/>
        <dbReference type="Rhea" id="RHEA-COMP:10001"/>
        <dbReference type="ChEBI" id="CHEBI:15377"/>
        <dbReference type="ChEBI" id="CHEBI:15378"/>
        <dbReference type="ChEBI" id="CHEBI:33737"/>
        <dbReference type="ChEBI" id="CHEBI:33738"/>
        <dbReference type="ChEBI" id="CHEBI:57623"/>
        <dbReference type="ChEBI" id="CHEBI:128753"/>
        <dbReference type="EC" id="1.17.7.4"/>
    </reaction>
</comment>
<dbReference type="Proteomes" id="UP000032336">
    <property type="component" value="Unassembled WGS sequence"/>
</dbReference>
<dbReference type="GO" id="GO:0051539">
    <property type="term" value="F:4 iron, 4 sulfur cluster binding"/>
    <property type="evidence" value="ECO:0007669"/>
    <property type="project" value="UniProtKB-UniRule"/>
</dbReference>
<feature type="binding site" evidence="5">
    <location>
        <position position="266"/>
    </location>
    <ligand>
        <name>isopentenyl diphosphate</name>
        <dbReference type="ChEBI" id="CHEBI:128769"/>
    </ligand>
</feature>
<keyword evidence="4 5" id="KW-0411">Iron-sulfur</keyword>
<keyword evidence="3 5" id="KW-0408">Iron</keyword>
<reference evidence="6 7" key="1">
    <citation type="submission" date="2015-01" db="EMBL/GenBank/DDBJ databases">
        <title>Draft genome of the acidophilic iron oxidizer Ferrimicrobium acidiphilum strain T23.</title>
        <authorList>
            <person name="Poehlein A."/>
            <person name="Eisen S."/>
            <person name="Schloemann M."/>
            <person name="Johnson B.D."/>
            <person name="Daniel R."/>
            <person name="Muehling M."/>
        </authorList>
    </citation>
    <scope>NUCLEOTIDE SEQUENCE [LARGE SCALE GENOMIC DNA]</scope>
    <source>
        <strain evidence="6 7">T23</strain>
    </source>
</reference>
<gene>
    <name evidence="5 6" type="primary">ispH</name>
    <name evidence="6" type="ORF">FEAC_22140</name>
</gene>
<dbReference type="Gene3D" id="3.40.1010.20">
    <property type="entry name" value="4-hydroxy-3-methylbut-2-enyl diphosphate reductase, catalytic domain"/>
    <property type="match status" value="2"/>
</dbReference>
<feature type="active site" description="Proton donor" evidence="5">
    <location>
        <position position="129"/>
    </location>
</feature>
<keyword evidence="5" id="KW-0414">Isoprene biosynthesis</keyword>
<feature type="binding site" evidence="5">
    <location>
        <position position="127"/>
    </location>
    <ligand>
        <name>dimethylallyl diphosphate</name>
        <dbReference type="ChEBI" id="CHEBI:57623"/>
    </ligand>
</feature>
<protein>
    <recommendedName>
        <fullName evidence="5">4-hydroxy-3-methylbut-2-enyl diphosphate reductase</fullName>
        <shortName evidence="5">HMBPP reductase</shortName>
        <ecNumber evidence="5">1.17.7.4</ecNumber>
    </recommendedName>
</protein>
<dbReference type="GO" id="GO:0050992">
    <property type="term" value="P:dimethylallyl diphosphate biosynthetic process"/>
    <property type="evidence" value="ECO:0007669"/>
    <property type="project" value="UniProtKB-UniRule"/>
</dbReference>
<feature type="binding site" evidence="5">
    <location>
        <position position="224"/>
    </location>
    <ligand>
        <name>(2E)-4-hydroxy-3-methylbut-2-enyl diphosphate</name>
        <dbReference type="ChEBI" id="CHEBI:128753"/>
    </ligand>
</feature>
<proteinExistence type="inferred from homology"/>
<evidence type="ECO:0000256" key="4">
    <source>
        <dbReference type="ARBA" id="ARBA00023014"/>
    </source>
</evidence>
<evidence type="ECO:0000313" key="7">
    <source>
        <dbReference type="Proteomes" id="UP000032336"/>
    </source>
</evidence>
<feature type="binding site" evidence="5">
    <location>
        <position position="225"/>
    </location>
    <ligand>
        <name>(2E)-4-hydroxy-3-methylbut-2-enyl diphosphate</name>
        <dbReference type="ChEBI" id="CHEBI:128753"/>
    </ligand>
</feature>
<feature type="binding site" evidence="5">
    <location>
        <position position="224"/>
    </location>
    <ligand>
        <name>isopentenyl diphosphate</name>
        <dbReference type="ChEBI" id="CHEBI:128769"/>
    </ligand>
</feature>
<dbReference type="AlphaFoldDB" id="A0A0D8FRX4"/>
<comment type="caution">
    <text evidence="6">The sequence shown here is derived from an EMBL/GenBank/DDBJ whole genome shotgun (WGS) entry which is preliminary data.</text>
</comment>
<dbReference type="GO" id="GO:0016114">
    <property type="term" value="P:terpenoid biosynthetic process"/>
    <property type="evidence" value="ECO:0007669"/>
    <property type="project" value="UniProtKB-UniRule"/>
</dbReference>
<feature type="binding site" evidence="5">
    <location>
        <position position="226"/>
    </location>
    <ligand>
        <name>isopentenyl diphosphate</name>
        <dbReference type="ChEBI" id="CHEBI:128769"/>
    </ligand>
</feature>
<feature type="binding site" evidence="5">
    <location>
        <position position="77"/>
    </location>
    <ligand>
        <name>(2E)-4-hydroxy-3-methylbut-2-enyl diphosphate</name>
        <dbReference type="ChEBI" id="CHEBI:128753"/>
    </ligand>
</feature>
<dbReference type="EC" id="1.17.7.4" evidence="5"/>
<evidence type="ECO:0000256" key="3">
    <source>
        <dbReference type="ARBA" id="ARBA00023004"/>
    </source>
</evidence>
<comment type="catalytic activity">
    <reaction evidence="5">
        <text>isopentenyl diphosphate + 2 oxidized [2Fe-2S]-[ferredoxin] + H2O = (2E)-4-hydroxy-3-methylbut-2-enyl diphosphate + 2 reduced [2Fe-2S]-[ferredoxin] + 2 H(+)</text>
        <dbReference type="Rhea" id="RHEA:24488"/>
        <dbReference type="Rhea" id="RHEA-COMP:10000"/>
        <dbReference type="Rhea" id="RHEA-COMP:10001"/>
        <dbReference type="ChEBI" id="CHEBI:15377"/>
        <dbReference type="ChEBI" id="CHEBI:15378"/>
        <dbReference type="ChEBI" id="CHEBI:33737"/>
        <dbReference type="ChEBI" id="CHEBI:33738"/>
        <dbReference type="ChEBI" id="CHEBI:128753"/>
        <dbReference type="ChEBI" id="CHEBI:128769"/>
        <dbReference type="EC" id="1.17.7.4"/>
    </reaction>
</comment>
<feature type="binding site" evidence="5">
    <location>
        <position position="127"/>
    </location>
    <ligand>
        <name>(2E)-4-hydroxy-3-methylbut-2-enyl diphosphate</name>
        <dbReference type="ChEBI" id="CHEBI:128753"/>
    </ligand>
</feature>
<keyword evidence="1 5" id="KW-0004">4Fe-4S</keyword>
<dbReference type="OrthoDB" id="9804068at2"/>
<accession>A0A0D8FRX4</accession>
<feature type="binding site" evidence="5">
    <location>
        <position position="44"/>
    </location>
    <ligand>
        <name>dimethylallyl diphosphate</name>
        <dbReference type="ChEBI" id="CHEBI:57623"/>
    </ligand>
</feature>
<keyword evidence="5 6" id="KW-0560">Oxidoreductase</keyword>
<dbReference type="PANTHER" id="PTHR30426">
    <property type="entry name" value="4-HYDROXY-3-METHYLBUT-2-ENYL DIPHOSPHATE REDUCTASE"/>
    <property type="match status" value="1"/>
</dbReference>
<dbReference type="GO" id="GO:0046872">
    <property type="term" value="F:metal ion binding"/>
    <property type="evidence" value="ECO:0007669"/>
    <property type="project" value="UniProtKB-KW"/>
</dbReference>
<feature type="binding site" evidence="5">
    <location>
        <position position="266"/>
    </location>
    <ligand>
        <name>dimethylallyl diphosphate</name>
        <dbReference type="ChEBI" id="CHEBI:57623"/>
    </ligand>
</feature>
<evidence type="ECO:0000256" key="5">
    <source>
        <dbReference type="HAMAP-Rule" id="MF_00191"/>
    </source>
</evidence>
<dbReference type="STRING" id="1121877.FEAC_22140"/>
<dbReference type="EMBL" id="JXUW01000023">
    <property type="protein sequence ID" value="KJE76020.1"/>
    <property type="molecule type" value="Genomic_DNA"/>
</dbReference>
<dbReference type="GeneID" id="78373268"/>
<name>A0A0D8FRX4_9ACTN</name>
<sequence>MTVDKVILASPRGFCAGVEKAINALAWMVRIFPPPVYCYHEIVHNQLVVEAFSRVGVIFVPDISQVPEGSPIMLSAHGSAPEVVEAARGQGGTVIDAVCPLVTKVHHEIRTRASKGYRIVYIGHRGHEEAIGATAEAPNSVDFVETIADVEALVKDERPIALLAQTTLAVPEWQELADRTKDRLGPVWMPGRSDLCYATTNRQAAIAEIAPRVDTLVVIGSANSSNTRALERVAKAKGVSRVLRINSEAELPNDISGNVGITAGASAAEDVVARVVERLQARDEPEIVSAIAEDEFFPAPPELRELLAGLSAAAALLLGKEASAEVGLHDLARDALADLATEPDWHPDPSVD</sequence>
<feature type="binding site" evidence="5">
    <location>
        <position position="127"/>
    </location>
    <ligand>
        <name>isopentenyl diphosphate</name>
        <dbReference type="ChEBI" id="CHEBI:128769"/>
    </ligand>
</feature>
<evidence type="ECO:0000313" key="6">
    <source>
        <dbReference type="EMBL" id="KJE76020.1"/>
    </source>
</evidence>
<dbReference type="HAMAP" id="MF_00191">
    <property type="entry name" value="IspH"/>
    <property type="match status" value="1"/>
</dbReference>
<organism evidence="6 7">
    <name type="scientific">Ferrimicrobium acidiphilum DSM 19497</name>
    <dbReference type="NCBI Taxonomy" id="1121877"/>
    <lineage>
        <taxon>Bacteria</taxon>
        <taxon>Bacillati</taxon>
        <taxon>Actinomycetota</taxon>
        <taxon>Acidimicrobiia</taxon>
        <taxon>Acidimicrobiales</taxon>
        <taxon>Acidimicrobiaceae</taxon>
        <taxon>Ferrimicrobium</taxon>
    </lineage>
</organism>